<evidence type="ECO:0000256" key="5">
    <source>
        <dbReference type="ARBA" id="ARBA00022801"/>
    </source>
</evidence>
<dbReference type="InterPro" id="IPR050979">
    <property type="entry name" value="LD-transpeptidase"/>
</dbReference>
<comment type="caution">
    <text evidence="11">The sequence shown here is derived from an EMBL/GenBank/DDBJ whole genome shotgun (WGS) entry which is preliminary data.</text>
</comment>
<keyword evidence="7 9" id="KW-0573">Peptidoglycan synthesis</keyword>
<reference evidence="12" key="1">
    <citation type="journal article" date="2019" name="Int. J. Syst. Evol. Microbiol.">
        <title>The Global Catalogue of Microorganisms (GCM) 10K type strain sequencing project: providing services to taxonomists for standard genome sequencing and annotation.</title>
        <authorList>
            <consortium name="The Broad Institute Genomics Platform"/>
            <consortium name="The Broad Institute Genome Sequencing Center for Infectious Disease"/>
            <person name="Wu L."/>
            <person name="Ma J."/>
        </authorList>
    </citation>
    <scope>NUCLEOTIDE SEQUENCE [LARGE SCALE GENOMIC DNA]</scope>
    <source>
        <strain evidence="12">CCUG 60023</strain>
    </source>
</reference>
<keyword evidence="4 11" id="KW-0808">Transferase</keyword>
<evidence type="ECO:0000256" key="3">
    <source>
        <dbReference type="ARBA" id="ARBA00022676"/>
    </source>
</evidence>
<evidence type="ECO:0000256" key="7">
    <source>
        <dbReference type="ARBA" id="ARBA00022984"/>
    </source>
</evidence>
<name>A0ABW3FIW2_9HYPH</name>
<keyword evidence="6 9" id="KW-0133">Cell shape</keyword>
<dbReference type="Pfam" id="PF03734">
    <property type="entry name" value="YkuD"/>
    <property type="match status" value="1"/>
</dbReference>
<sequence length="275" mass="30599">MSKLGFFRIGRGLDLSRTAASIFVLSGVVVLQACSSSQTLTSAYAPPTSPSVMRTAAVHAGKADHASFVARDQAYAARPEPQTFDYPSIYAAKNDDGIQISAFDYTKMSPRYLRQQVRYFGPERPGTIVIDAKRKHLYLVERNGMAMRYGIAVGKEGYGWTGNSVLQWKQKWPTWTPPKEMIERKPELAKYAEGLKGSPANPLGARAMYLFKNGKDTLYRIHGTDKPFSIGKAASSGCFRMINQDVIDLYDRVNRKASVQVRTQVAQNLVQESSR</sequence>
<dbReference type="Gene3D" id="2.40.440.10">
    <property type="entry name" value="L,D-transpeptidase catalytic domain-like"/>
    <property type="match status" value="1"/>
</dbReference>
<keyword evidence="5" id="KW-0378">Hydrolase</keyword>
<evidence type="ECO:0000256" key="4">
    <source>
        <dbReference type="ARBA" id="ARBA00022679"/>
    </source>
</evidence>
<keyword evidence="11" id="KW-0012">Acyltransferase</keyword>
<evidence type="ECO:0000256" key="1">
    <source>
        <dbReference type="ARBA" id="ARBA00004752"/>
    </source>
</evidence>
<evidence type="ECO:0000313" key="12">
    <source>
        <dbReference type="Proteomes" id="UP001597101"/>
    </source>
</evidence>
<dbReference type="RefSeq" id="WP_377213310.1">
    <property type="nucleotide sequence ID" value="NZ_JBHTJV010000013.1"/>
</dbReference>
<protein>
    <submittedName>
        <fullName evidence="11">L,D-transpeptidase</fullName>
        <ecNumber evidence="11">2.3.2.-</ecNumber>
    </submittedName>
</protein>
<evidence type="ECO:0000256" key="8">
    <source>
        <dbReference type="ARBA" id="ARBA00023316"/>
    </source>
</evidence>
<evidence type="ECO:0000313" key="11">
    <source>
        <dbReference type="EMBL" id="MFD0917448.1"/>
    </source>
</evidence>
<gene>
    <name evidence="11" type="ORF">ACFQ14_13625</name>
</gene>
<dbReference type="Proteomes" id="UP001597101">
    <property type="component" value="Unassembled WGS sequence"/>
</dbReference>
<comment type="pathway">
    <text evidence="1 9">Cell wall biogenesis; peptidoglycan biosynthesis.</text>
</comment>
<keyword evidence="3" id="KW-0328">Glycosyltransferase</keyword>
<dbReference type="EC" id="2.3.2.-" evidence="11"/>
<dbReference type="PANTHER" id="PTHR30582:SF24">
    <property type="entry name" value="L,D-TRANSPEPTIDASE ERFK_SRFK-RELATED"/>
    <property type="match status" value="1"/>
</dbReference>
<dbReference type="PROSITE" id="PS52029">
    <property type="entry name" value="LD_TPASE"/>
    <property type="match status" value="1"/>
</dbReference>
<dbReference type="GO" id="GO:0016746">
    <property type="term" value="F:acyltransferase activity"/>
    <property type="evidence" value="ECO:0007669"/>
    <property type="project" value="UniProtKB-KW"/>
</dbReference>
<organism evidence="11 12">
    <name type="scientific">Pseudahrensia aquimaris</name>
    <dbReference type="NCBI Taxonomy" id="744461"/>
    <lineage>
        <taxon>Bacteria</taxon>
        <taxon>Pseudomonadati</taxon>
        <taxon>Pseudomonadota</taxon>
        <taxon>Alphaproteobacteria</taxon>
        <taxon>Hyphomicrobiales</taxon>
        <taxon>Ahrensiaceae</taxon>
        <taxon>Pseudahrensia</taxon>
    </lineage>
</organism>
<dbReference type="CDD" id="cd16913">
    <property type="entry name" value="YkuD_like"/>
    <property type="match status" value="1"/>
</dbReference>
<dbReference type="InterPro" id="IPR038063">
    <property type="entry name" value="Transpep_catalytic_dom"/>
</dbReference>
<evidence type="ECO:0000259" key="10">
    <source>
        <dbReference type="PROSITE" id="PS52029"/>
    </source>
</evidence>
<dbReference type="PROSITE" id="PS51257">
    <property type="entry name" value="PROKAR_LIPOPROTEIN"/>
    <property type="match status" value="1"/>
</dbReference>
<keyword evidence="12" id="KW-1185">Reference proteome</keyword>
<keyword evidence="8 9" id="KW-0961">Cell wall biogenesis/degradation</keyword>
<dbReference type="PANTHER" id="PTHR30582">
    <property type="entry name" value="L,D-TRANSPEPTIDASE"/>
    <property type="match status" value="1"/>
</dbReference>
<dbReference type="SUPFAM" id="SSF141523">
    <property type="entry name" value="L,D-transpeptidase catalytic domain-like"/>
    <property type="match status" value="1"/>
</dbReference>
<accession>A0ABW3FIW2</accession>
<dbReference type="EMBL" id="JBHTJV010000013">
    <property type="protein sequence ID" value="MFD0917448.1"/>
    <property type="molecule type" value="Genomic_DNA"/>
</dbReference>
<comment type="similarity">
    <text evidence="2">Belongs to the YkuD family.</text>
</comment>
<proteinExistence type="inferred from homology"/>
<feature type="active site" description="Proton donor/acceptor" evidence="9">
    <location>
        <position position="222"/>
    </location>
</feature>
<evidence type="ECO:0000256" key="6">
    <source>
        <dbReference type="ARBA" id="ARBA00022960"/>
    </source>
</evidence>
<dbReference type="InterPro" id="IPR005490">
    <property type="entry name" value="LD_TPept_cat_dom"/>
</dbReference>
<feature type="domain" description="L,D-TPase catalytic" evidence="10">
    <location>
        <begin position="126"/>
        <end position="262"/>
    </location>
</feature>
<evidence type="ECO:0000256" key="9">
    <source>
        <dbReference type="PROSITE-ProRule" id="PRU01373"/>
    </source>
</evidence>
<evidence type="ECO:0000256" key="2">
    <source>
        <dbReference type="ARBA" id="ARBA00005992"/>
    </source>
</evidence>
<feature type="active site" description="Nucleophile" evidence="9">
    <location>
        <position position="238"/>
    </location>
</feature>